<feature type="region of interest" description="Disordered" evidence="4">
    <location>
        <begin position="1"/>
        <end position="47"/>
    </location>
</feature>
<dbReference type="KEGG" id="mfc:BRM9_0708"/>
<dbReference type="Gene3D" id="1.10.8.140">
    <property type="entry name" value="PDCD5-like"/>
    <property type="match status" value="1"/>
</dbReference>
<dbReference type="HAMAP" id="MF_00026">
    <property type="entry name" value="dsDNA_bind"/>
    <property type="match status" value="1"/>
</dbReference>
<accession>A0A089ZH08</accession>
<dbReference type="AlphaFoldDB" id="A0A089ZH08"/>
<evidence type="ECO:0000313" key="5">
    <source>
        <dbReference type="EMBL" id="AIS31528.1"/>
    </source>
</evidence>
<dbReference type="PANTHER" id="PTHR10840">
    <property type="entry name" value="PROGRAMMED CELL DEATH PROTEIN 5"/>
    <property type="match status" value="1"/>
</dbReference>
<gene>
    <name evidence="5" type="ORF">BRM9_0708</name>
    <name evidence="6" type="ORF">DSM1535_0660</name>
    <name evidence="7" type="ORF">MB9_1744</name>
</gene>
<reference evidence="5" key="1">
    <citation type="submission" date="2013-12" db="EMBL/GenBank/DDBJ databases">
        <title>The complete genome sequence of Methanobacterium sp. BRM9.</title>
        <authorList>
            <consortium name="Pastoral Greenhouse Gas Research Consortium"/>
            <person name="Kelly W.J."/>
            <person name="Leahy S.C."/>
            <person name="Perry R."/>
            <person name="Li D."/>
            <person name="Altermann E."/>
            <person name="Lambie S.C."/>
            <person name="Attwood G.T."/>
        </authorList>
    </citation>
    <scope>NUCLEOTIDE SEQUENCE [LARGE SCALE GENOMIC DNA]</scope>
    <source>
        <strain evidence="5">BRM9</strain>
    </source>
</reference>
<dbReference type="InterPro" id="IPR002836">
    <property type="entry name" value="PDCD5-like"/>
</dbReference>
<feature type="compositionally biased region" description="Low complexity" evidence="4">
    <location>
        <begin position="14"/>
        <end position="35"/>
    </location>
</feature>
<evidence type="ECO:0000313" key="6">
    <source>
        <dbReference type="EMBL" id="CEA13021.1"/>
    </source>
</evidence>
<feature type="compositionally biased region" description="Basic and acidic residues" evidence="4">
    <location>
        <begin position="36"/>
        <end position="45"/>
    </location>
</feature>
<dbReference type="KEGG" id="mfi:DSM1535_0660"/>
<comment type="similarity">
    <text evidence="1 3">Belongs to the PDCD5 family.</text>
</comment>
<dbReference type="EMBL" id="CP006933">
    <property type="protein sequence ID" value="AIS31528.1"/>
    <property type="molecule type" value="Genomic_DNA"/>
</dbReference>
<dbReference type="EMBL" id="LN734822">
    <property type="protein sequence ID" value="CEL25379.1"/>
    <property type="molecule type" value="Genomic_DNA"/>
</dbReference>
<evidence type="ECO:0000256" key="2">
    <source>
        <dbReference type="ARBA" id="ARBA00023125"/>
    </source>
</evidence>
<dbReference type="PANTHER" id="PTHR10840:SF0">
    <property type="entry name" value="PROGRAMMED CELL DEATH PROTEIN 5"/>
    <property type="match status" value="1"/>
</dbReference>
<dbReference type="Proteomes" id="UP000062768">
    <property type="component" value="Chromosome I"/>
</dbReference>
<dbReference type="EMBL" id="LN515531">
    <property type="protein sequence ID" value="CEA13021.1"/>
    <property type="molecule type" value="Genomic_DNA"/>
</dbReference>
<dbReference type="GO" id="GO:0005829">
    <property type="term" value="C:cytosol"/>
    <property type="evidence" value="ECO:0007669"/>
    <property type="project" value="TreeGrafter"/>
</dbReference>
<dbReference type="GeneID" id="82850783"/>
<dbReference type="NCBIfam" id="NF003268">
    <property type="entry name" value="PRK04239.1"/>
    <property type="match status" value="1"/>
</dbReference>
<reference evidence="7" key="2">
    <citation type="submission" date="2014-09" db="EMBL/GenBank/DDBJ databases">
        <authorList>
            <person name="Bishop-Lilly K.A."/>
            <person name="Broomall S.M."/>
            <person name="Chain P.S."/>
            <person name="Chertkov O."/>
            <person name="Coyne S.R."/>
            <person name="Daligault H.E."/>
            <person name="Davenport K.W."/>
            <person name="Erkkila T."/>
            <person name="Frey K.G."/>
            <person name="Gibbons H.S."/>
            <person name="Gu W."/>
            <person name="Jaissle J."/>
            <person name="Johnson S.L."/>
            <person name="Koroleva G.I."/>
            <person name="Ladner J.T."/>
            <person name="Lo C.-C."/>
            <person name="Minogue T.D."/>
            <person name="Munk C."/>
            <person name="Palacios G.F."/>
            <person name="Redden C.L."/>
            <person name="Rosenzweig C.N."/>
            <person name="Scholz M.B."/>
            <person name="Teshima H."/>
            <person name="Xu Y."/>
        </authorList>
    </citation>
    <scope>NUCLEOTIDE SEQUENCE</scope>
    <source>
        <strain evidence="7">Mb9</strain>
    </source>
</reference>
<dbReference type="GO" id="GO:0003677">
    <property type="term" value="F:DNA binding"/>
    <property type="evidence" value="ECO:0007669"/>
    <property type="project" value="UniProtKB-UniRule"/>
</dbReference>
<dbReference type="OrthoDB" id="7912at2157"/>
<proteinExistence type="inferred from homology"/>
<evidence type="ECO:0000313" key="7">
    <source>
        <dbReference type="EMBL" id="CEL25379.1"/>
    </source>
</evidence>
<organism evidence="5 8">
    <name type="scientific">Methanobacterium formicicum</name>
    <dbReference type="NCBI Taxonomy" id="2162"/>
    <lineage>
        <taxon>Archaea</taxon>
        <taxon>Methanobacteriati</taxon>
        <taxon>Methanobacteriota</taxon>
        <taxon>Methanomada group</taxon>
        <taxon>Methanobacteria</taxon>
        <taxon>Methanobacteriales</taxon>
        <taxon>Methanobacteriaceae</taxon>
        <taxon>Methanobacterium</taxon>
    </lineage>
</organism>
<dbReference type="InterPro" id="IPR022889">
    <property type="entry name" value="DNA_bind_arc"/>
</dbReference>
<dbReference type="InterPro" id="IPR036883">
    <property type="entry name" value="PDCD5-like_sf"/>
</dbReference>
<evidence type="ECO:0000256" key="4">
    <source>
        <dbReference type="SAM" id="MobiDB-lite"/>
    </source>
</evidence>
<dbReference type="STRING" id="2162.BRM9_0708"/>
<evidence type="ECO:0000313" key="9">
    <source>
        <dbReference type="Proteomes" id="UP000062768"/>
    </source>
</evidence>
<dbReference type="Proteomes" id="UP000029661">
    <property type="component" value="Chromosome"/>
</dbReference>
<dbReference type="Pfam" id="PF01984">
    <property type="entry name" value="dsDNA_bind"/>
    <property type="match status" value="1"/>
</dbReference>
<keyword evidence="9" id="KW-1185">Reference proteome</keyword>
<evidence type="ECO:0000256" key="1">
    <source>
        <dbReference type="ARBA" id="ARBA00010490"/>
    </source>
</evidence>
<dbReference type="SUPFAM" id="SSF46950">
    <property type="entry name" value="Double-stranded DNA-binding domain"/>
    <property type="match status" value="1"/>
</dbReference>
<dbReference type="RefSeq" id="WP_048072287.1">
    <property type="nucleotide sequence ID" value="NZ_CALCVY010000216.1"/>
</dbReference>
<evidence type="ECO:0000313" key="8">
    <source>
        <dbReference type="Proteomes" id="UP000029661"/>
    </source>
</evidence>
<dbReference type="PATRIC" id="fig|2162.10.peg.1819"/>
<dbReference type="PIRSF" id="PIRSF015730">
    <property type="entry name" value="TFAR19"/>
    <property type="match status" value="1"/>
</dbReference>
<keyword evidence="2 3" id="KW-0238">DNA-binding</keyword>
<name>A0A089ZH08_METFO</name>
<sequence>MSDIEEIRRRRMAELQQQAAAQQAQQQPSDAQSQEQMRRELEAQKKQAMMQILTPEARSRLANLRLTKPEFVEQIELQLIQLAQMGRVQSKITDQQLKELLRKLSGQKREINITWK</sequence>
<protein>
    <recommendedName>
        <fullName evidence="3">DNA-binding protein BRM9_0708</fullName>
    </recommendedName>
</protein>
<evidence type="ECO:0000256" key="3">
    <source>
        <dbReference type="HAMAP-Rule" id="MF_00026"/>
    </source>
</evidence>